<reference evidence="2 3" key="1">
    <citation type="journal article" date="2010" name="Nature">
        <title>The Ectocarpus genome and the independent evolution of multicellularity in brown algae.</title>
        <authorList>
            <person name="Cock J.M."/>
            <person name="Sterck L."/>
            <person name="Rouze P."/>
            <person name="Scornet D."/>
            <person name="Allen A.E."/>
            <person name="Amoutzias G."/>
            <person name="Anthouard V."/>
            <person name="Artiguenave F."/>
            <person name="Aury J.M."/>
            <person name="Badger J.H."/>
            <person name="Beszteri B."/>
            <person name="Billiau K."/>
            <person name="Bonnet E."/>
            <person name="Bothwell J.H."/>
            <person name="Bowler C."/>
            <person name="Boyen C."/>
            <person name="Brownlee C."/>
            <person name="Carrano C.J."/>
            <person name="Charrier B."/>
            <person name="Cho G.Y."/>
            <person name="Coelho S.M."/>
            <person name="Collen J."/>
            <person name="Corre E."/>
            <person name="Da Silva C."/>
            <person name="Delage L."/>
            <person name="Delaroque N."/>
            <person name="Dittami S.M."/>
            <person name="Doulbeau S."/>
            <person name="Elias M."/>
            <person name="Farnham G."/>
            <person name="Gachon C.M."/>
            <person name="Gschloessl B."/>
            <person name="Heesch S."/>
            <person name="Jabbari K."/>
            <person name="Jubin C."/>
            <person name="Kawai H."/>
            <person name="Kimura K."/>
            <person name="Kloareg B."/>
            <person name="Kupper F.C."/>
            <person name="Lang D."/>
            <person name="Le Bail A."/>
            <person name="Leblanc C."/>
            <person name="Lerouge P."/>
            <person name="Lohr M."/>
            <person name="Lopez P.J."/>
            <person name="Martens C."/>
            <person name="Maumus F."/>
            <person name="Michel G."/>
            <person name="Miranda-Saavedra D."/>
            <person name="Morales J."/>
            <person name="Moreau H."/>
            <person name="Motomura T."/>
            <person name="Nagasato C."/>
            <person name="Napoli C.A."/>
            <person name="Nelson D.R."/>
            <person name="Nyvall-Collen P."/>
            <person name="Peters A.F."/>
            <person name="Pommier C."/>
            <person name="Potin P."/>
            <person name="Poulain J."/>
            <person name="Quesneville H."/>
            <person name="Read B."/>
            <person name="Rensing S.A."/>
            <person name="Ritter A."/>
            <person name="Rousvoal S."/>
            <person name="Samanta M."/>
            <person name="Samson G."/>
            <person name="Schroeder D.C."/>
            <person name="Segurens B."/>
            <person name="Strittmatter M."/>
            <person name="Tonon T."/>
            <person name="Tregear J.W."/>
            <person name="Valentin K."/>
            <person name="von Dassow P."/>
            <person name="Yamagishi T."/>
            <person name="Van de Peer Y."/>
            <person name="Wincker P."/>
        </authorList>
    </citation>
    <scope>NUCLEOTIDE SEQUENCE [LARGE SCALE GENOMIC DNA]</scope>
    <source>
        <strain evidence="3">Ec32 / CCAP1310/4</strain>
    </source>
</reference>
<feature type="compositionally biased region" description="Polar residues" evidence="1">
    <location>
        <begin position="482"/>
        <end position="492"/>
    </location>
</feature>
<name>D7FKH1_ECTSI</name>
<dbReference type="InParanoid" id="D7FKH1"/>
<feature type="compositionally biased region" description="Basic and acidic residues" evidence="1">
    <location>
        <begin position="617"/>
        <end position="634"/>
    </location>
</feature>
<feature type="compositionally biased region" description="Polar residues" evidence="1">
    <location>
        <begin position="433"/>
        <end position="442"/>
    </location>
</feature>
<dbReference type="EMBL" id="FN648026">
    <property type="protein sequence ID" value="CBJ29373.1"/>
    <property type="molecule type" value="Genomic_DNA"/>
</dbReference>
<accession>D7FKH1</accession>
<feature type="compositionally biased region" description="Gly residues" evidence="1">
    <location>
        <begin position="635"/>
        <end position="655"/>
    </location>
</feature>
<dbReference type="SMART" id="SM01425">
    <property type="entry name" value="EsV_1_7"/>
    <property type="match status" value="5"/>
</dbReference>
<dbReference type="eggNOG" id="ENOG502RXW0">
    <property type="taxonomic scope" value="Eukaryota"/>
</dbReference>
<feature type="compositionally biased region" description="Low complexity" evidence="1">
    <location>
        <begin position="267"/>
        <end position="283"/>
    </location>
</feature>
<keyword evidence="3" id="KW-1185">Reference proteome</keyword>
<proteinExistence type="predicted"/>
<sequence length="753" mass="78684">MHDSHRRCEHSGCTKWPLYAFEGEKAKYCSQHKDEGMVDVRSRRCQEPSCTRQPSFGFEHQKPRFCAAHKDVGMVDVVSRRCEETDCRRRPLYGHEGEKGRFCSYHKSDGMVDVVNKRCQHPGCKKRPVFGFEGEKGRFCSLHRSGGMVDVVSRRCDSPGCKRQPSGTTDSTHVQFCSLHRGDGGAGYTLLMLAQRERLAAAAALEEQQKQQRARARDRAPASGSWPGKDMPYSDYRPRWEAAGSSGSSGGTSFSGGQPAPGGRTGTFGSNSSSSGSFLSSQRSGGGGGDSGSFTGESFLSTQRRGTDEGPAGGEPGSAGQDGKAAAHNPQPWVWTAQPRGSSQGARRPPPLKNPAEAGVLGIAGRQQSPLLDSTRGDSPGAEWTKPSSTQSAHAMYPAVKRHCSPRRRSFSHSPEPGSRTMAGLTGSMAGLQASSPASPNIMSLGASGGTPSPGAMGIPTPPGSSGSAALPPPHRARRSTAQRLPQPQFQNRAVPRSSSGGPPRPPRSLSPGGVASTARSPDGFVYALSGAGGSVADTLEDLSIVDPIPPTLEPLRTLPPVAAPLRSPRDRWRAGFLERRNNSEIILPLPDRTQPDPAPGPASDVRRRSFTASLFERQDQMNIKDEGVARPGERGGGGPGGPGSGDGGGGGGSANGAMIAAGAGEGDRWGAGMWSSPGEGVFQATSAGARQQGWPHQMQNGRTGDEGGGGGGHAEAKATRRGSHHSVGTMPLTSSESLGDGDGGSVFFSAEG</sequence>
<evidence type="ECO:0000313" key="2">
    <source>
        <dbReference type="EMBL" id="CBJ29373.1"/>
    </source>
</evidence>
<feature type="region of interest" description="Disordered" evidence="1">
    <location>
        <begin position="580"/>
        <end position="661"/>
    </location>
</feature>
<feature type="compositionally biased region" description="Basic and acidic residues" evidence="1">
    <location>
        <begin position="207"/>
        <end position="220"/>
    </location>
</feature>
<gene>
    <name evidence="2" type="ORF">Esi_0144_0032</name>
</gene>
<dbReference type="Pfam" id="PF19114">
    <property type="entry name" value="EsV_1_7_cys"/>
    <property type="match status" value="5"/>
</dbReference>
<feature type="region of interest" description="Disordered" evidence="1">
    <location>
        <begin position="204"/>
        <end position="521"/>
    </location>
</feature>
<dbReference type="Proteomes" id="UP000002630">
    <property type="component" value="Linkage Group LG26"/>
</dbReference>
<dbReference type="EMBL" id="FN649751">
    <property type="protein sequence ID" value="CBJ29373.1"/>
    <property type="molecule type" value="Genomic_DNA"/>
</dbReference>
<organism evidence="2 3">
    <name type="scientific">Ectocarpus siliculosus</name>
    <name type="common">Brown alga</name>
    <name type="synonym">Conferva siliculosa</name>
    <dbReference type="NCBI Taxonomy" id="2880"/>
    <lineage>
        <taxon>Eukaryota</taxon>
        <taxon>Sar</taxon>
        <taxon>Stramenopiles</taxon>
        <taxon>Ochrophyta</taxon>
        <taxon>PX clade</taxon>
        <taxon>Phaeophyceae</taxon>
        <taxon>Ectocarpales</taxon>
        <taxon>Ectocarpaceae</taxon>
        <taxon>Ectocarpus</taxon>
    </lineage>
</organism>
<feature type="region of interest" description="Disordered" evidence="1">
    <location>
        <begin position="687"/>
        <end position="753"/>
    </location>
</feature>
<dbReference type="OrthoDB" id="10360351at2759"/>
<dbReference type="AlphaFoldDB" id="D7FKH1"/>
<feature type="compositionally biased region" description="Basic residues" evidence="1">
    <location>
        <begin position="400"/>
        <end position="411"/>
    </location>
</feature>
<evidence type="ECO:0000256" key="1">
    <source>
        <dbReference type="SAM" id="MobiDB-lite"/>
    </source>
</evidence>
<protein>
    <submittedName>
        <fullName evidence="2">EsV-1-7</fullName>
    </submittedName>
</protein>
<feature type="compositionally biased region" description="Gly residues" evidence="1">
    <location>
        <begin position="247"/>
        <end position="266"/>
    </location>
</feature>
<dbReference type="InterPro" id="IPR043822">
    <property type="entry name" value="EsV_1_7_cys"/>
</dbReference>
<dbReference type="Gene3D" id="6.10.140.110">
    <property type="match status" value="2"/>
</dbReference>
<evidence type="ECO:0000313" key="3">
    <source>
        <dbReference type="Proteomes" id="UP000002630"/>
    </source>
</evidence>